<dbReference type="OrthoDB" id="74764at2759"/>
<dbReference type="InterPro" id="IPR018535">
    <property type="entry name" value="DUF1996"/>
</dbReference>
<dbReference type="Proteomes" id="UP000298030">
    <property type="component" value="Unassembled WGS sequence"/>
</dbReference>
<gene>
    <name evidence="2" type="ORF">FA13DRAFT_1798531</name>
</gene>
<organism evidence="2 3">
    <name type="scientific">Coprinellus micaceus</name>
    <name type="common">Glistening ink-cap mushroom</name>
    <name type="synonym">Coprinus micaceus</name>
    <dbReference type="NCBI Taxonomy" id="71717"/>
    <lineage>
        <taxon>Eukaryota</taxon>
        <taxon>Fungi</taxon>
        <taxon>Dikarya</taxon>
        <taxon>Basidiomycota</taxon>
        <taxon>Agaricomycotina</taxon>
        <taxon>Agaricomycetes</taxon>
        <taxon>Agaricomycetidae</taxon>
        <taxon>Agaricales</taxon>
        <taxon>Agaricineae</taxon>
        <taxon>Psathyrellaceae</taxon>
        <taxon>Coprinellus</taxon>
    </lineage>
</organism>
<reference evidence="2 3" key="1">
    <citation type="journal article" date="2019" name="Nat. Ecol. Evol.">
        <title>Megaphylogeny resolves global patterns of mushroom evolution.</title>
        <authorList>
            <person name="Varga T."/>
            <person name="Krizsan K."/>
            <person name="Foldi C."/>
            <person name="Dima B."/>
            <person name="Sanchez-Garcia M."/>
            <person name="Sanchez-Ramirez S."/>
            <person name="Szollosi G.J."/>
            <person name="Szarkandi J.G."/>
            <person name="Papp V."/>
            <person name="Albert L."/>
            <person name="Andreopoulos W."/>
            <person name="Angelini C."/>
            <person name="Antonin V."/>
            <person name="Barry K.W."/>
            <person name="Bougher N.L."/>
            <person name="Buchanan P."/>
            <person name="Buyck B."/>
            <person name="Bense V."/>
            <person name="Catcheside P."/>
            <person name="Chovatia M."/>
            <person name="Cooper J."/>
            <person name="Damon W."/>
            <person name="Desjardin D."/>
            <person name="Finy P."/>
            <person name="Geml J."/>
            <person name="Haridas S."/>
            <person name="Hughes K."/>
            <person name="Justo A."/>
            <person name="Karasinski D."/>
            <person name="Kautmanova I."/>
            <person name="Kiss B."/>
            <person name="Kocsube S."/>
            <person name="Kotiranta H."/>
            <person name="LaButti K.M."/>
            <person name="Lechner B.E."/>
            <person name="Liimatainen K."/>
            <person name="Lipzen A."/>
            <person name="Lukacs Z."/>
            <person name="Mihaltcheva S."/>
            <person name="Morgado L.N."/>
            <person name="Niskanen T."/>
            <person name="Noordeloos M.E."/>
            <person name="Ohm R.A."/>
            <person name="Ortiz-Santana B."/>
            <person name="Ovrebo C."/>
            <person name="Racz N."/>
            <person name="Riley R."/>
            <person name="Savchenko A."/>
            <person name="Shiryaev A."/>
            <person name="Soop K."/>
            <person name="Spirin V."/>
            <person name="Szebenyi C."/>
            <person name="Tomsovsky M."/>
            <person name="Tulloss R.E."/>
            <person name="Uehling J."/>
            <person name="Grigoriev I.V."/>
            <person name="Vagvolgyi C."/>
            <person name="Papp T."/>
            <person name="Martin F.M."/>
            <person name="Miettinen O."/>
            <person name="Hibbett D.S."/>
            <person name="Nagy L.G."/>
        </authorList>
    </citation>
    <scope>NUCLEOTIDE SEQUENCE [LARGE SCALE GENOMIC DNA]</scope>
    <source>
        <strain evidence="2 3">FP101781</strain>
    </source>
</reference>
<evidence type="ECO:0000259" key="1">
    <source>
        <dbReference type="Pfam" id="PF09362"/>
    </source>
</evidence>
<sequence>MDPCVDYAETATCTCRSKEDKSNYWIAILYFKHSNGSYICVRLGWMKARGVTKRGHNVDYVVGYPPFQKVAAFAKGFRMITGHPMIRVKGDRDLTDVFSHAITFRCWEDDKWLGESNHHAPGIGRWDSVGLQQRSALEEYVRIFSSHRAEMGRTSTPRPLDHFAHMAYPTGPVDAHYGVIWHQGPCPATHLVKVPTILYEIAWDIAVFKDDWSTDGHQPLIMSMGDP</sequence>
<accession>A0A4Y7SM33</accession>
<dbReference type="PANTHER" id="PTHR43662:SF3">
    <property type="entry name" value="DOMAIN PROTEIN, PUTATIVE (AFU_ORTHOLOGUE AFUA_6G11970)-RELATED"/>
    <property type="match status" value="1"/>
</dbReference>
<feature type="domain" description="DUF1996" evidence="1">
    <location>
        <begin position="10"/>
        <end position="227"/>
    </location>
</feature>
<dbReference type="Pfam" id="PF09362">
    <property type="entry name" value="DUF1996"/>
    <property type="match status" value="1"/>
</dbReference>
<comment type="caution">
    <text evidence="2">The sequence shown here is derived from an EMBL/GenBank/DDBJ whole genome shotgun (WGS) entry which is preliminary data.</text>
</comment>
<dbReference type="AlphaFoldDB" id="A0A4Y7SM33"/>
<protein>
    <recommendedName>
        <fullName evidence="1">DUF1996 domain-containing protein</fullName>
    </recommendedName>
</protein>
<keyword evidence="3" id="KW-1185">Reference proteome</keyword>
<dbReference type="EMBL" id="QPFP01000085">
    <property type="protein sequence ID" value="TEB22822.1"/>
    <property type="molecule type" value="Genomic_DNA"/>
</dbReference>
<dbReference type="STRING" id="71717.A0A4Y7SM33"/>
<name>A0A4Y7SM33_COPMI</name>
<evidence type="ECO:0000313" key="3">
    <source>
        <dbReference type="Proteomes" id="UP000298030"/>
    </source>
</evidence>
<proteinExistence type="predicted"/>
<dbReference type="PANTHER" id="PTHR43662">
    <property type="match status" value="1"/>
</dbReference>
<evidence type="ECO:0000313" key="2">
    <source>
        <dbReference type="EMBL" id="TEB22822.1"/>
    </source>
</evidence>